<dbReference type="PANTHER" id="PTHR42920:SF5">
    <property type="entry name" value="EAMA DOMAIN-CONTAINING PROTEIN"/>
    <property type="match status" value="1"/>
</dbReference>
<evidence type="ECO:0000256" key="5">
    <source>
        <dbReference type="ARBA" id="ARBA00023136"/>
    </source>
</evidence>
<feature type="domain" description="EamA" evidence="7">
    <location>
        <begin position="10"/>
        <end position="116"/>
    </location>
</feature>
<dbReference type="Proteomes" id="UP000245829">
    <property type="component" value="Unassembled WGS sequence"/>
</dbReference>
<keyword evidence="5 6" id="KW-0472">Membrane</keyword>
<evidence type="ECO:0000313" key="9">
    <source>
        <dbReference type="Proteomes" id="UP000245829"/>
    </source>
</evidence>
<dbReference type="EMBL" id="BGKI01000007">
    <property type="protein sequence ID" value="GBH34549.1"/>
    <property type="molecule type" value="Genomic_DNA"/>
</dbReference>
<evidence type="ECO:0000259" key="7">
    <source>
        <dbReference type="Pfam" id="PF00892"/>
    </source>
</evidence>
<evidence type="ECO:0000256" key="6">
    <source>
        <dbReference type="SAM" id="Phobius"/>
    </source>
</evidence>
<keyword evidence="4 6" id="KW-1133">Transmembrane helix</keyword>
<evidence type="ECO:0000313" key="8">
    <source>
        <dbReference type="EMBL" id="GBH34549.1"/>
    </source>
</evidence>
<dbReference type="InterPro" id="IPR037185">
    <property type="entry name" value="EmrE-like"/>
</dbReference>
<feature type="transmembrane region" description="Helical" evidence="6">
    <location>
        <begin position="226"/>
        <end position="244"/>
    </location>
</feature>
<dbReference type="PANTHER" id="PTHR42920">
    <property type="entry name" value="OS03G0707200 PROTEIN-RELATED"/>
    <property type="match status" value="1"/>
</dbReference>
<dbReference type="AlphaFoldDB" id="A0A2S2KSC9"/>
<feature type="transmembrane region" description="Helical" evidence="6">
    <location>
        <begin position="45"/>
        <end position="66"/>
    </location>
</feature>
<feature type="transmembrane region" description="Helical" evidence="6">
    <location>
        <begin position="14"/>
        <end position="33"/>
    </location>
</feature>
<feature type="domain" description="EamA" evidence="7">
    <location>
        <begin position="134"/>
        <end position="266"/>
    </location>
</feature>
<feature type="transmembrane region" description="Helical" evidence="6">
    <location>
        <begin position="194"/>
        <end position="214"/>
    </location>
</feature>
<evidence type="ECO:0000256" key="2">
    <source>
        <dbReference type="ARBA" id="ARBA00022475"/>
    </source>
</evidence>
<accession>A0A2S2KSC9</accession>
<dbReference type="Pfam" id="PF00892">
    <property type="entry name" value="EamA"/>
    <property type="match status" value="2"/>
</dbReference>
<comment type="caution">
    <text evidence="8">The sequence shown here is derived from an EMBL/GenBank/DDBJ whole genome shotgun (WGS) entry which is preliminary data.</text>
</comment>
<dbReference type="GO" id="GO:0005886">
    <property type="term" value="C:plasma membrane"/>
    <property type="evidence" value="ECO:0007669"/>
    <property type="project" value="UniProtKB-SubCell"/>
</dbReference>
<dbReference type="SUPFAM" id="SSF103481">
    <property type="entry name" value="Multidrug resistance efflux transporter EmrE"/>
    <property type="match status" value="2"/>
</dbReference>
<comment type="subcellular location">
    <subcellularLocation>
        <location evidence="1">Cell membrane</location>
        <topology evidence="1">Multi-pass membrane protein</topology>
    </subcellularLocation>
</comment>
<feature type="transmembrane region" description="Helical" evidence="6">
    <location>
        <begin position="250"/>
        <end position="266"/>
    </location>
</feature>
<reference evidence="8 9" key="1">
    <citation type="submission" date="2018-05" db="EMBL/GenBank/DDBJ databases">
        <title>genome sequencing of Nitrosopumilus sp. NM25.</title>
        <authorList>
            <person name="Mori K."/>
            <person name="Nakagawa T."/>
        </authorList>
    </citation>
    <scope>NUCLEOTIDE SEQUENCE [LARGE SCALE GENOMIC DNA]</scope>
    <source>
        <strain evidence="8 9">NM25</strain>
    </source>
</reference>
<proteinExistence type="predicted"/>
<feature type="transmembrane region" description="Helical" evidence="6">
    <location>
        <begin position="106"/>
        <end position="123"/>
    </location>
</feature>
<keyword evidence="9" id="KW-1185">Reference proteome</keyword>
<evidence type="ECO:0000256" key="3">
    <source>
        <dbReference type="ARBA" id="ARBA00022692"/>
    </source>
</evidence>
<evidence type="ECO:0000256" key="1">
    <source>
        <dbReference type="ARBA" id="ARBA00004651"/>
    </source>
</evidence>
<name>A0A2S2KSC9_9ARCH</name>
<keyword evidence="2" id="KW-1003">Cell membrane</keyword>
<gene>
    <name evidence="8" type="ORF">NZNM25_13400</name>
</gene>
<sequence length="311" mass="34563">MLDMGVNTMEINPIFMTFLIYMICTAFFTPIARKTDAISKFSQKDILFMALIGLSEVAALSTYFFGLQNSSAVNASIFSNSEIIFSLVLAMVIFKERINIKECIPFSMIIIGMMIIPIGNNIYQNGMNFEHLATGDLLIILSGFLYAADITICKYVGDKYDARRVTQITSFFCAIIALSFLFLLQIPMDFKLEYIPNIMLISIFGTGMSTLLFLAGLKLIGAVRTVLLYSTTSVFGIIFAGVFLSEQITIIDLISLGITLIGIFFLRNKLAESESADPELEGSSVPNNGDEFEHKFNENFTKNNPKTVISL</sequence>
<protein>
    <recommendedName>
        <fullName evidence="7">EamA domain-containing protein</fullName>
    </recommendedName>
</protein>
<dbReference type="InterPro" id="IPR051258">
    <property type="entry name" value="Diverse_Substrate_Transporter"/>
</dbReference>
<dbReference type="InterPro" id="IPR000620">
    <property type="entry name" value="EamA_dom"/>
</dbReference>
<organism evidence="8 9">
    <name type="scientific">Nitrosopumilus zosterae</name>
    <dbReference type="NCBI Taxonomy" id="718286"/>
    <lineage>
        <taxon>Archaea</taxon>
        <taxon>Nitrososphaerota</taxon>
        <taxon>Nitrososphaeria</taxon>
        <taxon>Nitrosopumilales</taxon>
        <taxon>Nitrosopumilaceae</taxon>
        <taxon>Nitrosopumilus</taxon>
    </lineage>
</organism>
<feature type="transmembrane region" description="Helical" evidence="6">
    <location>
        <begin position="72"/>
        <end position="94"/>
    </location>
</feature>
<feature type="transmembrane region" description="Helical" evidence="6">
    <location>
        <begin position="135"/>
        <end position="156"/>
    </location>
</feature>
<evidence type="ECO:0000256" key="4">
    <source>
        <dbReference type="ARBA" id="ARBA00022989"/>
    </source>
</evidence>
<keyword evidence="3 6" id="KW-0812">Transmembrane</keyword>
<feature type="transmembrane region" description="Helical" evidence="6">
    <location>
        <begin position="168"/>
        <end position="188"/>
    </location>
</feature>